<dbReference type="PANTHER" id="PTHR35923">
    <property type="entry name" value="MAJOR EXTRACELLULAR ENDOGLUCANASE"/>
    <property type="match status" value="1"/>
</dbReference>
<evidence type="ECO:0000313" key="12">
    <source>
        <dbReference type="EMBL" id="MBW6398547.1"/>
    </source>
</evidence>
<reference evidence="12 13" key="1">
    <citation type="submission" date="2021-07" db="EMBL/GenBank/DDBJ databases">
        <authorList>
            <person name="So Y."/>
        </authorList>
    </citation>
    <scope>NUCLEOTIDE SEQUENCE [LARGE SCALE GENOMIC DNA]</scope>
    <source>
        <strain evidence="12 13">HJA6</strain>
    </source>
</reference>
<protein>
    <recommendedName>
        <fullName evidence="2">cellulase</fullName>
        <ecNumber evidence="2">3.2.1.4</ecNumber>
    </recommendedName>
</protein>
<evidence type="ECO:0000256" key="8">
    <source>
        <dbReference type="ARBA" id="ARBA00023277"/>
    </source>
</evidence>
<dbReference type="EC" id="3.2.1.4" evidence="2"/>
<dbReference type="SUPFAM" id="SSF49384">
    <property type="entry name" value="Carbohydrate-binding domain"/>
    <property type="match status" value="1"/>
</dbReference>
<dbReference type="InterPro" id="IPR017853">
    <property type="entry name" value="GH"/>
</dbReference>
<evidence type="ECO:0000256" key="9">
    <source>
        <dbReference type="ARBA" id="ARBA00023295"/>
    </source>
</evidence>
<evidence type="ECO:0000313" key="13">
    <source>
        <dbReference type="Proteomes" id="UP001196565"/>
    </source>
</evidence>
<keyword evidence="13" id="KW-1185">Reference proteome</keyword>
<dbReference type="PANTHER" id="PTHR35923:SF2">
    <property type="entry name" value="ENDOGLUCANASE"/>
    <property type="match status" value="1"/>
</dbReference>
<keyword evidence="10" id="KW-0624">Polysaccharide degradation</keyword>
<dbReference type="EMBL" id="JAHYBZ010000004">
    <property type="protein sequence ID" value="MBW6398547.1"/>
    <property type="molecule type" value="Genomic_DNA"/>
</dbReference>
<dbReference type="PROSITE" id="PS51173">
    <property type="entry name" value="CBM2"/>
    <property type="match status" value="1"/>
</dbReference>
<dbReference type="InterPro" id="IPR018087">
    <property type="entry name" value="Glyco_hydro_5_CS"/>
</dbReference>
<comment type="caution">
    <text evidence="12">The sequence shown here is derived from an EMBL/GenBank/DDBJ whole genome shotgun (WGS) entry which is preliminary data.</text>
</comment>
<name>A0ABS7A8C4_9PROT</name>
<proteinExistence type="predicted"/>
<gene>
    <name evidence="12" type="ORF">KPL78_11850</name>
</gene>
<dbReference type="SUPFAM" id="SSF51445">
    <property type="entry name" value="(Trans)glycosidases"/>
    <property type="match status" value="1"/>
</dbReference>
<sequence>MALGVDYRLTDQWTGGFNVAVTLTAGAGGFQGWLLAFAADFTITQIWNAEIVSHVDDVYVVRNAAYNGSAPADGTVDFGFLASGGTDPEPDSFTLNGTLISDLPLISVADVASVEGASGAKAFWFAVTLSEAAATPVVVHYATANGTALAGSDYVATTGSITFDAGVTKRLVRVNVTGDATPEANETFRLLLTDATGAIISDGTGIGTIRDDDTPPALRINDAVVTEGDSGTSTATFTIRLSKAWREAVVFDYATLAGTAHAGSDFLAQSGSLTFAPGEVTKTVSVAVVGDRVFEQSERFTLELSHVTGATVADGSGLATIRDNDRPPAVRISDATVVEGDSGTAMALFTLTLDKAWHVAVSVNATPNDDTALRGEDIVGRGAVITFAPGETTKTFAVAVKGDTVIEGDETFLVSLSRPNGLIIADRTGIGTILDDDAPAPVHSALSTSGNQIVDAEGHAVRITGVNWFGFEDGTYAPHGLDHRNWSEMMDQMADLGFNTIRLPFSLEALQAGKMPTGIDYSKNPDLVGLSPIQIMDKIIDHAGEIGMRVLLDNHRSAAGPGPNGNGLWVDGGYTEQQWIDTWKMLAARYAGDPTVIGADLANEPHSAVWGGGGANDWAAAAERAGNAIQSVNSDWLIVVEGVSTYGGQGTWWGGNLQGVAADQVTLNVANKVVYSPHEYGNSIYPQSWFSDPAYPNNMADHFENFWGYIYEQNIAPVLVGEFGSKLQDPKDLPYLQKLLAYMDGDLDTNGTIDIAAGQEGISYTWWSWNPDSGDTGGILADDWTTPIQAKIDLLTPHLSDLWT</sequence>
<evidence type="ECO:0000256" key="3">
    <source>
        <dbReference type="ARBA" id="ARBA00022729"/>
    </source>
</evidence>
<evidence type="ECO:0000256" key="1">
    <source>
        <dbReference type="ARBA" id="ARBA00000966"/>
    </source>
</evidence>
<dbReference type="Pfam" id="PF03160">
    <property type="entry name" value="Calx-beta"/>
    <property type="match status" value="3"/>
</dbReference>
<dbReference type="Gene3D" id="2.60.40.290">
    <property type="match status" value="1"/>
</dbReference>
<dbReference type="InterPro" id="IPR003644">
    <property type="entry name" value="Calx_beta"/>
</dbReference>
<dbReference type="Gene3D" id="2.60.40.2030">
    <property type="match status" value="3"/>
</dbReference>
<dbReference type="InterPro" id="IPR008965">
    <property type="entry name" value="CBM2/CBM3_carb-bd_dom_sf"/>
</dbReference>
<dbReference type="Pfam" id="PF00553">
    <property type="entry name" value="CBM_2"/>
    <property type="match status" value="1"/>
</dbReference>
<feature type="domain" description="CBM2" evidence="11">
    <location>
        <begin position="1"/>
        <end position="103"/>
    </location>
</feature>
<keyword evidence="3" id="KW-0732">Signal</keyword>
<evidence type="ECO:0000256" key="6">
    <source>
        <dbReference type="ARBA" id="ARBA00022837"/>
    </source>
</evidence>
<dbReference type="SUPFAM" id="SSF141072">
    <property type="entry name" value="CalX-like"/>
    <property type="match status" value="3"/>
</dbReference>
<evidence type="ECO:0000256" key="5">
    <source>
        <dbReference type="ARBA" id="ARBA00022801"/>
    </source>
</evidence>
<dbReference type="InterPro" id="IPR038081">
    <property type="entry name" value="CalX-like_sf"/>
</dbReference>
<keyword evidence="5" id="KW-0378">Hydrolase</keyword>
<dbReference type="SMART" id="SM00637">
    <property type="entry name" value="CBD_II"/>
    <property type="match status" value="1"/>
</dbReference>
<organism evidence="12 13">
    <name type="scientific">Roseomonas alba</name>
    <dbReference type="NCBI Taxonomy" id="2846776"/>
    <lineage>
        <taxon>Bacteria</taxon>
        <taxon>Pseudomonadati</taxon>
        <taxon>Pseudomonadota</taxon>
        <taxon>Alphaproteobacteria</taxon>
        <taxon>Acetobacterales</taxon>
        <taxon>Roseomonadaceae</taxon>
        <taxon>Roseomonas</taxon>
    </lineage>
</organism>
<dbReference type="RefSeq" id="WP_219763171.1">
    <property type="nucleotide sequence ID" value="NZ_JAHYBZ010000004.1"/>
</dbReference>
<keyword evidence="6" id="KW-0106">Calcium</keyword>
<evidence type="ECO:0000259" key="11">
    <source>
        <dbReference type="PROSITE" id="PS51173"/>
    </source>
</evidence>
<dbReference type="PROSITE" id="PS00659">
    <property type="entry name" value="GLYCOSYL_HYDROL_F5"/>
    <property type="match status" value="1"/>
</dbReference>
<dbReference type="InterPro" id="IPR001547">
    <property type="entry name" value="Glyco_hydro_5"/>
</dbReference>
<keyword evidence="9" id="KW-0326">Glycosidase</keyword>
<keyword evidence="7" id="KW-0136">Cellulose degradation</keyword>
<dbReference type="InterPro" id="IPR012291">
    <property type="entry name" value="CBM2_carb-bd_dom_sf"/>
</dbReference>
<comment type="catalytic activity">
    <reaction evidence="1">
        <text>Endohydrolysis of (1-&gt;4)-beta-D-glucosidic linkages in cellulose, lichenin and cereal beta-D-glucans.</text>
        <dbReference type="EC" id="3.2.1.4"/>
    </reaction>
</comment>
<evidence type="ECO:0000256" key="4">
    <source>
        <dbReference type="ARBA" id="ARBA00022737"/>
    </source>
</evidence>
<dbReference type="InterPro" id="IPR001919">
    <property type="entry name" value="CBD2"/>
</dbReference>
<dbReference type="Proteomes" id="UP001196565">
    <property type="component" value="Unassembled WGS sequence"/>
</dbReference>
<keyword evidence="4" id="KW-0677">Repeat</keyword>
<evidence type="ECO:0000256" key="2">
    <source>
        <dbReference type="ARBA" id="ARBA00012601"/>
    </source>
</evidence>
<evidence type="ECO:0000256" key="7">
    <source>
        <dbReference type="ARBA" id="ARBA00023001"/>
    </source>
</evidence>
<evidence type="ECO:0000256" key="10">
    <source>
        <dbReference type="ARBA" id="ARBA00023326"/>
    </source>
</evidence>
<dbReference type="Pfam" id="PF00150">
    <property type="entry name" value="Cellulase"/>
    <property type="match status" value="1"/>
</dbReference>
<dbReference type="Gene3D" id="3.20.20.80">
    <property type="entry name" value="Glycosidases"/>
    <property type="match status" value="1"/>
</dbReference>
<dbReference type="SMART" id="SM00237">
    <property type="entry name" value="Calx_beta"/>
    <property type="match status" value="3"/>
</dbReference>
<accession>A0ABS7A8C4</accession>
<keyword evidence="8" id="KW-0119">Carbohydrate metabolism</keyword>